<dbReference type="AlphaFoldDB" id="A0A6A0ACW0"/>
<evidence type="ECO:0000313" key="1">
    <source>
        <dbReference type="EMBL" id="GFH30679.1"/>
    </source>
</evidence>
<comment type="caution">
    <text evidence="1">The sequence shown here is derived from an EMBL/GenBank/DDBJ whole genome shotgun (WGS) entry which is preliminary data.</text>
</comment>
<protein>
    <submittedName>
        <fullName evidence="1">Uncharacterized protein</fullName>
    </submittedName>
</protein>
<keyword evidence="2" id="KW-1185">Reference proteome</keyword>
<proteinExistence type="predicted"/>
<dbReference type="EMBL" id="BLLF01005060">
    <property type="protein sequence ID" value="GFH30679.1"/>
    <property type="molecule type" value="Genomic_DNA"/>
</dbReference>
<evidence type="ECO:0000313" key="2">
    <source>
        <dbReference type="Proteomes" id="UP000485058"/>
    </source>
</evidence>
<organism evidence="1 2">
    <name type="scientific">Haematococcus lacustris</name>
    <name type="common">Green alga</name>
    <name type="synonym">Haematococcus pluvialis</name>
    <dbReference type="NCBI Taxonomy" id="44745"/>
    <lineage>
        <taxon>Eukaryota</taxon>
        <taxon>Viridiplantae</taxon>
        <taxon>Chlorophyta</taxon>
        <taxon>core chlorophytes</taxon>
        <taxon>Chlorophyceae</taxon>
        <taxon>CS clade</taxon>
        <taxon>Chlamydomonadales</taxon>
        <taxon>Haematococcaceae</taxon>
        <taxon>Haematococcus</taxon>
    </lineage>
</organism>
<accession>A0A6A0ACW0</accession>
<name>A0A6A0ACW0_HAELA</name>
<reference evidence="1 2" key="1">
    <citation type="submission" date="2020-02" db="EMBL/GenBank/DDBJ databases">
        <title>Draft genome sequence of Haematococcus lacustris strain NIES-144.</title>
        <authorList>
            <person name="Morimoto D."/>
            <person name="Nakagawa S."/>
            <person name="Yoshida T."/>
            <person name="Sawayama S."/>
        </authorList>
    </citation>
    <scope>NUCLEOTIDE SEQUENCE [LARGE SCALE GENOMIC DNA]</scope>
    <source>
        <strain evidence="1 2">NIES-144</strain>
    </source>
</reference>
<gene>
    <name evidence="1" type="ORF">HaLaN_29570</name>
</gene>
<dbReference type="Proteomes" id="UP000485058">
    <property type="component" value="Unassembled WGS sequence"/>
</dbReference>
<sequence>MLRREEAPLQQLAGESRLCAARAAAVATEQKAVATSTVTAPAVSATVSDIDCMGGRLMRQQEAAEA</sequence>
<feature type="non-terminal residue" evidence="1">
    <location>
        <position position="1"/>
    </location>
</feature>